<name>A0A6L2KIK8_TANCI</name>
<dbReference type="AlphaFoldDB" id="A0A6L2KIK8"/>
<accession>A0A6L2KIK8</accession>
<comment type="caution">
    <text evidence="1">The sequence shown here is derived from an EMBL/GenBank/DDBJ whole genome shotgun (WGS) entry which is preliminary data.</text>
</comment>
<sequence length="219" mass="23681">MNISTNTPTARITNNTINELLAKLLDILGFNNSSPTASNMSQPLTTPIALNTSGPVPYISGPVGYYPTQLAQPAYMTQQVQSGSTGSTVSSGQATVMPYAFTTVNSLSKIFNTCMYPFVSVGGGHSIPVTNTGHSILPTPTRSIHLNNARITPDIVKNLIYVRQFVRDNNCTIEFKAFGFSVKDFLTLRVLFRCDSTGDLYPVTAPSPIPRAFLVSQHT</sequence>
<organism evidence="1">
    <name type="scientific">Tanacetum cinerariifolium</name>
    <name type="common">Dalmatian daisy</name>
    <name type="synonym">Chrysanthemum cinerariifolium</name>
    <dbReference type="NCBI Taxonomy" id="118510"/>
    <lineage>
        <taxon>Eukaryota</taxon>
        <taxon>Viridiplantae</taxon>
        <taxon>Streptophyta</taxon>
        <taxon>Embryophyta</taxon>
        <taxon>Tracheophyta</taxon>
        <taxon>Spermatophyta</taxon>
        <taxon>Magnoliopsida</taxon>
        <taxon>eudicotyledons</taxon>
        <taxon>Gunneridae</taxon>
        <taxon>Pentapetalae</taxon>
        <taxon>asterids</taxon>
        <taxon>campanulids</taxon>
        <taxon>Asterales</taxon>
        <taxon>Asteraceae</taxon>
        <taxon>Asteroideae</taxon>
        <taxon>Anthemideae</taxon>
        <taxon>Anthemidinae</taxon>
        <taxon>Tanacetum</taxon>
    </lineage>
</organism>
<protein>
    <submittedName>
        <fullName evidence="1">Ribonuclease H-like domain-containing protein</fullName>
    </submittedName>
</protein>
<evidence type="ECO:0000313" key="1">
    <source>
        <dbReference type="EMBL" id="GEU48620.1"/>
    </source>
</evidence>
<proteinExistence type="predicted"/>
<reference evidence="1" key="1">
    <citation type="journal article" date="2019" name="Sci. Rep.">
        <title>Draft genome of Tanacetum cinerariifolium, the natural source of mosquito coil.</title>
        <authorList>
            <person name="Yamashiro T."/>
            <person name="Shiraishi A."/>
            <person name="Satake H."/>
            <person name="Nakayama K."/>
        </authorList>
    </citation>
    <scope>NUCLEOTIDE SEQUENCE</scope>
</reference>
<dbReference type="EMBL" id="BKCJ010002447">
    <property type="protein sequence ID" value="GEU48620.1"/>
    <property type="molecule type" value="Genomic_DNA"/>
</dbReference>
<gene>
    <name evidence="1" type="ORF">Tci_020598</name>
</gene>